<protein>
    <submittedName>
        <fullName evidence="1">Uncharacterized protein</fullName>
    </submittedName>
</protein>
<gene>
    <name evidence="1" type="ORF">DPMN_183476</name>
</gene>
<organism evidence="1 2">
    <name type="scientific">Dreissena polymorpha</name>
    <name type="common">Zebra mussel</name>
    <name type="synonym">Mytilus polymorpha</name>
    <dbReference type="NCBI Taxonomy" id="45954"/>
    <lineage>
        <taxon>Eukaryota</taxon>
        <taxon>Metazoa</taxon>
        <taxon>Spiralia</taxon>
        <taxon>Lophotrochozoa</taxon>
        <taxon>Mollusca</taxon>
        <taxon>Bivalvia</taxon>
        <taxon>Autobranchia</taxon>
        <taxon>Heteroconchia</taxon>
        <taxon>Euheterodonta</taxon>
        <taxon>Imparidentia</taxon>
        <taxon>Neoheterodontei</taxon>
        <taxon>Myida</taxon>
        <taxon>Dreissenoidea</taxon>
        <taxon>Dreissenidae</taxon>
        <taxon>Dreissena</taxon>
    </lineage>
</organism>
<dbReference type="Proteomes" id="UP000828390">
    <property type="component" value="Unassembled WGS sequence"/>
</dbReference>
<reference evidence="1" key="1">
    <citation type="journal article" date="2019" name="bioRxiv">
        <title>The Genome of the Zebra Mussel, Dreissena polymorpha: A Resource for Invasive Species Research.</title>
        <authorList>
            <person name="McCartney M.A."/>
            <person name="Auch B."/>
            <person name="Kono T."/>
            <person name="Mallez S."/>
            <person name="Zhang Y."/>
            <person name="Obille A."/>
            <person name="Becker A."/>
            <person name="Abrahante J.E."/>
            <person name="Garbe J."/>
            <person name="Badalamenti J.P."/>
            <person name="Herman A."/>
            <person name="Mangelson H."/>
            <person name="Liachko I."/>
            <person name="Sullivan S."/>
            <person name="Sone E.D."/>
            <person name="Koren S."/>
            <person name="Silverstein K.A.T."/>
            <person name="Beckman K.B."/>
            <person name="Gohl D.M."/>
        </authorList>
    </citation>
    <scope>NUCLEOTIDE SEQUENCE</scope>
    <source>
        <strain evidence="1">Duluth1</strain>
        <tissue evidence="1">Whole animal</tissue>
    </source>
</reference>
<accession>A0A9D4DJ22</accession>
<evidence type="ECO:0000313" key="2">
    <source>
        <dbReference type="Proteomes" id="UP000828390"/>
    </source>
</evidence>
<evidence type="ECO:0000313" key="1">
    <source>
        <dbReference type="EMBL" id="KAH3748987.1"/>
    </source>
</evidence>
<keyword evidence="2" id="KW-1185">Reference proteome</keyword>
<name>A0A9D4DJ22_DREPO</name>
<dbReference type="EMBL" id="JAIWYP010000010">
    <property type="protein sequence ID" value="KAH3748987.1"/>
    <property type="molecule type" value="Genomic_DNA"/>
</dbReference>
<dbReference type="AlphaFoldDB" id="A0A9D4DJ22"/>
<proteinExistence type="predicted"/>
<reference evidence="1" key="2">
    <citation type="submission" date="2020-11" db="EMBL/GenBank/DDBJ databases">
        <authorList>
            <person name="McCartney M.A."/>
            <person name="Auch B."/>
            <person name="Kono T."/>
            <person name="Mallez S."/>
            <person name="Becker A."/>
            <person name="Gohl D.M."/>
            <person name="Silverstein K.A.T."/>
            <person name="Koren S."/>
            <person name="Bechman K.B."/>
            <person name="Herman A."/>
            <person name="Abrahante J.E."/>
            <person name="Garbe J."/>
        </authorList>
    </citation>
    <scope>NUCLEOTIDE SEQUENCE</scope>
    <source>
        <strain evidence="1">Duluth1</strain>
        <tissue evidence="1">Whole animal</tissue>
    </source>
</reference>
<sequence length="53" mass="6114">MCYHGVQHAVLNDGLGLATRYAHKHQRVRLTRNLVEKKMISTDIKQWETAAHS</sequence>
<comment type="caution">
    <text evidence="1">The sequence shown here is derived from an EMBL/GenBank/DDBJ whole genome shotgun (WGS) entry which is preliminary data.</text>
</comment>